<evidence type="ECO:0000313" key="21">
    <source>
        <dbReference type="EMBL" id="TKW60878.1"/>
    </source>
</evidence>
<dbReference type="InterPro" id="IPR001098">
    <property type="entry name" value="DNA-dir_DNA_pol_A_palm_dom"/>
</dbReference>
<comment type="caution">
    <text evidence="21">The sequence shown here is derived from an EMBL/GenBank/DDBJ whole genome shotgun (WGS) entry which is preliminary data.</text>
</comment>
<dbReference type="PANTHER" id="PTHR10133:SF27">
    <property type="entry name" value="DNA POLYMERASE NU"/>
    <property type="match status" value="1"/>
</dbReference>
<comment type="function">
    <text evidence="17">In addition to polymerase activity, this DNA polymerase exhibits 3'-5' and 5'-3' exonuclease activity.</text>
</comment>
<dbReference type="InterPro" id="IPR020046">
    <property type="entry name" value="5-3_exonucl_a-hlix_arch_N"/>
</dbReference>
<evidence type="ECO:0000256" key="13">
    <source>
        <dbReference type="ARBA" id="ARBA00023125"/>
    </source>
</evidence>
<dbReference type="SUPFAM" id="SSF53098">
    <property type="entry name" value="Ribonuclease H-like"/>
    <property type="match status" value="1"/>
</dbReference>
<keyword evidence="7 17" id="KW-0235">DNA replication</keyword>
<dbReference type="NCBIfam" id="TIGR00593">
    <property type="entry name" value="pola"/>
    <property type="match status" value="1"/>
</dbReference>
<dbReference type="InterPro" id="IPR002298">
    <property type="entry name" value="DNA_polymerase_A"/>
</dbReference>
<dbReference type="EC" id="2.7.7.7" evidence="3 16"/>
<dbReference type="AlphaFoldDB" id="A0A6N4R0G9"/>
<evidence type="ECO:0000256" key="12">
    <source>
        <dbReference type="ARBA" id="ARBA00022932"/>
    </source>
</evidence>
<name>A0A6N4R0G9_BLAVI</name>
<dbReference type="FunFam" id="1.10.150.20:FF:000002">
    <property type="entry name" value="DNA polymerase I"/>
    <property type="match status" value="1"/>
</dbReference>
<dbReference type="GO" id="GO:0008408">
    <property type="term" value="F:3'-5' exonuclease activity"/>
    <property type="evidence" value="ECO:0007669"/>
    <property type="project" value="UniProtKB-UniRule"/>
</dbReference>
<evidence type="ECO:0000256" key="7">
    <source>
        <dbReference type="ARBA" id="ARBA00022705"/>
    </source>
</evidence>
<dbReference type="InterPro" id="IPR036397">
    <property type="entry name" value="RNaseH_sf"/>
</dbReference>
<dbReference type="Pfam" id="PF00476">
    <property type="entry name" value="DNA_pol_A"/>
    <property type="match status" value="1"/>
</dbReference>
<keyword evidence="8" id="KW-0540">Nuclease</keyword>
<evidence type="ECO:0000256" key="3">
    <source>
        <dbReference type="ARBA" id="ARBA00012417"/>
    </source>
</evidence>
<dbReference type="PROSITE" id="PS00447">
    <property type="entry name" value="DNA_POLYMERASE_A"/>
    <property type="match status" value="1"/>
</dbReference>
<evidence type="ECO:0000256" key="9">
    <source>
        <dbReference type="ARBA" id="ARBA00022763"/>
    </source>
</evidence>
<reference evidence="21 22" key="1">
    <citation type="journal article" date="2017" name="Nat. Commun.">
        <title>In situ click chemistry generation of cyclooxygenase-2 inhibitors.</title>
        <authorList>
            <person name="Bhardwaj A."/>
            <person name="Kaur J."/>
            <person name="Wuest M."/>
            <person name="Wuest F."/>
        </authorList>
    </citation>
    <scope>NUCLEOTIDE SEQUENCE [LARGE SCALE GENOMIC DNA]</scope>
    <source>
        <strain evidence="21">S2_018_000_R2_106</strain>
    </source>
</reference>
<dbReference type="GO" id="GO:0003677">
    <property type="term" value="F:DNA binding"/>
    <property type="evidence" value="ECO:0007669"/>
    <property type="project" value="UniProtKB-UniRule"/>
</dbReference>
<comment type="similarity">
    <text evidence="1 17">Belongs to the DNA polymerase type-A family.</text>
</comment>
<keyword evidence="12 17" id="KW-0239">DNA-directed DNA polymerase</keyword>
<evidence type="ECO:0000256" key="17">
    <source>
        <dbReference type="RuleBase" id="RU004460"/>
    </source>
</evidence>
<evidence type="ECO:0000259" key="19">
    <source>
        <dbReference type="SMART" id="SM00475"/>
    </source>
</evidence>
<keyword evidence="13 17" id="KW-0238">DNA-binding</keyword>
<dbReference type="SUPFAM" id="SSF88723">
    <property type="entry name" value="PIN domain-like"/>
    <property type="match status" value="1"/>
</dbReference>
<dbReference type="InterPro" id="IPR002421">
    <property type="entry name" value="5-3_exonuclease"/>
</dbReference>
<dbReference type="GO" id="GO:0003887">
    <property type="term" value="F:DNA-directed DNA polymerase activity"/>
    <property type="evidence" value="ECO:0007669"/>
    <property type="project" value="UniProtKB-UniRule"/>
</dbReference>
<dbReference type="Pfam" id="PF01612">
    <property type="entry name" value="DNA_pol_A_exo1"/>
    <property type="match status" value="1"/>
</dbReference>
<evidence type="ECO:0000256" key="6">
    <source>
        <dbReference type="ARBA" id="ARBA00022695"/>
    </source>
</evidence>
<dbReference type="SMART" id="SM00482">
    <property type="entry name" value="POLAc"/>
    <property type="match status" value="1"/>
</dbReference>
<dbReference type="GO" id="GO:0006302">
    <property type="term" value="P:double-strand break repair"/>
    <property type="evidence" value="ECO:0007669"/>
    <property type="project" value="TreeGrafter"/>
</dbReference>
<dbReference type="InterPro" id="IPR043502">
    <property type="entry name" value="DNA/RNA_pol_sf"/>
</dbReference>
<evidence type="ECO:0000313" key="22">
    <source>
        <dbReference type="Proteomes" id="UP000320948"/>
    </source>
</evidence>
<feature type="domain" description="3'-5' exonuclease" evidence="18">
    <location>
        <begin position="319"/>
        <end position="531"/>
    </location>
</feature>
<dbReference type="SMART" id="SM00475">
    <property type="entry name" value="53EXOc"/>
    <property type="match status" value="1"/>
</dbReference>
<evidence type="ECO:0000256" key="5">
    <source>
        <dbReference type="ARBA" id="ARBA00022679"/>
    </source>
</evidence>
<dbReference type="NCBIfam" id="NF004397">
    <property type="entry name" value="PRK05755.1"/>
    <property type="match status" value="1"/>
</dbReference>
<dbReference type="SUPFAM" id="SSF47807">
    <property type="entry name" value="5' to 3' exonuclease, C-terminal subdomain"/>
    <property type="match status" value="1"/>
</dbReference>
<evidence type="ECO:0000256" key="16">
    <source>
        <dbReference type="NCBIfam" id="TIGR00593"/>
    </source>
</evidence>
<feature type="domain" description="5'-3' exonuclease" evidence="19">
    <location>
        <begin position="3"/>
        <end position="257"/>
    </location>
</feature>
<dbReference type="GO" id="GO:0006261">
    <property type="term" value="P:DNA-templated DNA replication"/>
    <property type="evidence" value="ECO:0007669"/>
    <property type="project" value="UniProtKB-UniRule"/>
</dbReference>
<dbReference type="PANTHER" id="PTHR10133">
    <property type="entry name" value="DNA POLYMERASE I"/>
    <property type="match status" value="1"/>
</dbReference>
<keyword evidence="5 17" id="KW-0808">Transferase</keyword>
<feature type="domain" description="DNA-directed DNA polymerase family A palm" evidence="20">
    <location>
        <begin position="708"/>
        <end position="912"/>
    </location>
</feature>
<evidence type="ECO:0000256" key="10">
    <source>
        <dbReference type="ARBA" id="ARBA00022801"/>
    </source>
</evidence>
<dbReference type="SMART" id="SM00279">
    <property type="entry name" value="HhH2"/>
    <property type="match status" value="1"/>
</dbReference>
<keyword evidence="9 17" id="KW-0227">DNA damage</keyword>
<keyword evidence="6 17" id="KW-0548">Nucleotidyltransferase</keyword>
<sequence length="948" mass="104494">MSKHLVIIDGMGFVFRAFHAVRGNLSRSTDGMPTNALFGMAQMLVKVVEDLKPDMCVVALDAKGGNWRHKLYPTYKANRKEPDEALALQLPHVRPLVEAFGLPVICETGFEADDIIATLVKHKQRYGAEKVTIVTSDKDLLQLVGDGVVLLDTLRDKTSGPDEAVEKFGVGPDLIADVQGLMGDSIDNIPGVPGVGPKTAGDLVSQLGNLEAIYADLSKVARDTLRAKLEENRDNAFLSRDLARLDYDVAWPEIDLTFHPRLHEAADYLRDELEFKTLANRLEKRQGKATGMPDDRKTVWRPVEKKAEPVEGAAAWGDYECVTTRERWDWWMAEVRRVGKMALDTETTGLDPYTAELVGLCLSVGAGKACYVPVKMKPQPTADTLDMFAAQDAHGPHGVEGLDVLDDVRALLADPAVTKIGHNLKFDWLVLARALGVTPQETGEALQKLIVNYDDTMLMSACVDGGRWGHGMDDLVARHLGHTMIAFKDVAGSGKAMVTFDKVPLEQAVAYAAEDADATWRLWEVFAARLDAENADATRGVKVVYEQVERPLLPVLVAMEARGVCVDKPELERLSADFDSRMKVFEGKIWELAGHEFNVQSTQQLAVVLFDELNAGSDKLKKKRSTAVDVLEEIAAEGTTKGALVAQIVSEYRQLAKLKSTYADALVKQISPVTQRVHTSYQQVGAATGRFSSSDPNLQNIPIRTEEGRKIRHAFVPREGWVMVSADYSQIELRLLAHFSGSEPLRQAFREGFDIHAYTASLVRGIPMEQVTKEQRRAAKFINFGLVYGMGARSLAGQIGCSLSEAQEWIEAYFRRYDGVRDYMELNKQLARERGYVETLCGRRVWLPEIQSVNGGLRAGAERAAINAPLQGSNADVIKLAMPKVEMALKNKPAQLLMQVHDELVLECAPEAVDEIKVMLPHVMGSVVELAVPLAVEAGEGPNWEAAH</sequence>
<dbReference type="PRINTS" id="PR00868">
    <property type="entry name" value="DNAPOLI"/>
</dbReference>
<dbReference type="SMART" id="SM00474">
    <property type="entry name" value="35EXOc"/>
    <property type="match status" value="1"/>
</dbReference>
<dbReference type="FunFam" id="1.10.150.20:FF:000003">
    <property type="entry name" value="DNA polymerase I"/>
    <property type="match status" value="1"/>
</dbReference>
<evidence type="ECO:0000259" key="18">
    <source>
        <dbReference type="SMART" id="SM00474"/>
    </source>
</evidence>
<dbReference type="Pfam" id="PF01367">
    <property type="entry name" value="5_3_exonuc"/>
    <property type="match status" value="1"/>
</dbReference>
<dbReference type="Gene3D" id="3.30.70.370">
    <property type="match status" value="1"/>
</dbReference>
<evidence type="ECO:0000256" key="2">
    <source>
        <dbReference type="ARBA" id="ARBA00011541"/>
    </source>
</evidence>
<evidence type="ECO:0000256" key="8">
    <source>
        <dbReference type="ARBA" id="ARBA00022722"/>
    </source>
</evidence>
<dbReference type="InterPro" id="IPR002562">
    <property type="entry name" value="3'-5'_exonuclease_dom"/>
</dbReference>
<dbReference type="CDD" id="cd06139">
    <property type="entry name" value="DNA_polA_I_Ecoli_like_exo"/>
    <property type="match status" value="1"/>
</dbReference>
<dbReference type="Pfam" id="PF02739">
    <property type="entry name" value="5_3_exonuc_N"/>
    <property type="match status" value="1"/>
</dbReference>
<dbReference type="EMBL" id="VAFM01000002">
    <property type="protein sequence ID" value="TKW60878.1"/>
    <property type="molecule type" value="Genomic_DNA"/>
</dbReference>
<evidence type="ECO:0000256" key="15">
    <source>
        <dbReference type="ARBA" id="ARBA00049244"/>
    </source>
</evidence>
<dbReference type="InterPro" id="IPR029060">
    <property type="entry name" value="PIN-like_dom_sf"/>
</dbReference>
<proteinExistence type="inferred from homology"/>
<comment type="catalytic activity">
    <reaction evidence="15 17">
        <text>DNA(n) + a 2'-deoxyribonucleoside 5'-triphosphate = DNA(n+1) + diphosphate</text>
        <dbReference type="Rhea" id="RHEA:22508"/>
        <dbReference type="Rhea" id="RHEA-COMP:17339"/>
        <dbReference type="Rhea" id="RHEA-COMP:17340"/>
        <dbReference type="ChEBI" id="CHEBI:33019"/>
        <dbReference type="ChEBI" id="CHEBI:61560"/>
        <dbReference type="ChEBI" id="CHEBI:173112"/>
        <dbReference type="EC" id="2.7.7.7"/>
    </reaction>
</comment>
<evidence type="ECO:0000256" key="4">
    <source>
        <dbReference type="ARBA" id="ARBA00020311"/>
    </source>
</evidence>
<dbReference type="CDD" id="cd08637">
    <property type="entry name" value="DNA_pol_A_pol_I_C"/>
    <property type="match status" value="1"/>
</dbReference>
<evidence type="ECO:0000256" key="14">
    <source>
        <dbReference type="ARBA" id="ARBA00023204"/>
    </source>
</evidence>
<gene>
    <name evidence="17 21" type="primary">polA</name>
    <name evidence="21" type="ORF">DI628_08305</name>
</gene>
<accession>A0A6N4R0G9</accession>
<dbReference type="InterPro" id="IPR020045">
    <property type="entry name" value="DNA_polI_H3TH"/>
</dbReference>
<dbReference type="InterPro" id="IPR036279">
    <property type="entry name" value="5-3_exonuclease_C_sf"/>
</dbReference>
<dbReference type="SUPFAM" id="SSF56672">
    <property type="entry name" value="DNA/RNA polymerases"/>
    <property type="match status" value="1"/>
</dbReference>
<organism evidence="21 22">
    <name type="scientific">Blastochloris viridis</name>
    <name type="common">Rhodopseudomonas viridis</name>
    <dbReference type="NCBI Taxonomy" id="1079"/>
    <lineage>
        <taxon>Bacteria</taxon>
        <taxon>Pseudomonadati</taxon>
        <taxon>Pseudomonadota</taxon>
        <taxon>Alphaproteobacteria</taxon>
        <taxon>Hyphomicrobiales</taxon>
        <taxon>Blastochloridaceae</taxon>
        <taxon>Blastochloris</taxon>
    </lineage>
</organism>
<dbReference type="GO" id="GO:0008409">
    <property type="term" value="F:5'-3' exonuclease activity"/>
    <property type="evidence" value="ECO:0007669"/>
    <property type="project" value="UniProtKB-UniRule"/>
</dbReference>
<evidence type="ECO:0000256" key="11">
    <source>
        <dbReference type="ARBA" id="ARBA00022839"/>
    </source>
</evidence>
<keyword evidence="10 17" id="KW-0378">Hydrolase</keyword>
<comment type="subunit">
    <text evidence="2">Single-chain monomer with multiple functions.</text>
</comment>
<dbReference type="Proteomes" id="UP000320948">
    <property type="component" value="Unassembled WGS sequence"/>
</dbReference>
<keyword evidence="11 17" id="KW-0269">Exonuclease</keyword>
<dbReference type="Gene3D" id="3.30.420.10">
    <property type="entry name" value="Ribonuclease H-like superfamily/Ribonuclease H"/>
    <property type="match status" value="1"/>
</dbReference>
<dbReference type="InterPro" id="IPR018320">
    <property type="entry name" value="DNA_polymerase_1"/>
</dbReference>
<evidence type="ECO:0000256" key="1">
    <source>
        <dbReference type="ARBA" id="ARBA00007705"/>
    </source>
</evidence>
<dbReference type="CDD" id="cd09859">
    <property type="entry name" value="PIN_53EXO"/>
    <property type="match status" value="1"/>
</dbReference>
<dbReference type="Gene3D" id="1.20.1060.10">
    <property type="entry name" value="Taq DNA Polymerase, Chain T, domain 4"/>
    <property type="match status" value="1"/>
</dbReference>
<evidence type="ECO:0000259" key="20">
    <source>
        <dbReference type="SMART" id="SM00482"/>
    </source>
</evidence>
<dbReference type="InterPro" id="IPR008918">
    <property type="entry name" value="HhH2"/>
</dbReference>
<keyword evidence="14 17" id="KW-0234">DNA repair</keyword>
<dbReference type="Gene3D" id="1.10.150.20">
    <property type="entry name" value="5' to 3' exonuclease, C-terminal subdomain"/>
    <property type="match status" value="2"/>
</dbReference>
<dbReference type="InterPro" id="IPR012337">
    <property type="entry name" value="RNaseH-like_sf"/>
</dbReference>
<dbReference type="Gene3D" id="3.40.50.1010">
    <property type="entry name" value="5'-nuclease"/>
    <property type="match status" value="1"/>
</dbReference>
<dbReference type="CDD" id="cd09898">
    <property type="entry name" value="H3TH_53EXO"/>
    <property type="match status" value="1"/>
</dbReference>
<dbReference type="InterPro" id="IPR019760">
    <property type="entry name" value="DNA-dir_DNA_pol_A_CS"/>
</dbReference>
<protein>
    <recommendedName>
        <fullName evidence="4 16">DNA polymerase I</fullName>
        <ecNumber evidence="3 16">2.7.7.7</ecNumber>
    </recommendedName>
</protein>